<keyword evidence="7" id="KW-1133">Transmembrane helix</keyword>
<dbReference type="PANTHER" id="PTHR32347">
    <property type="entry name" value="EFFLUX SYSTEM COMPONENT YKNX-RELATED"/>
    <property type="match status" value="1"/>
</dbReference>
<dbReference type="Pfam" id="PF25881">
    <property type="entry name" value="HH_YBHG"/>
    <property type="match status" value="1"/>
</dbReference>
<evidence type="ECO:0000256" key="3">
    <source>
        <dbReference type="ARBA" id="ARBA00022729"/>
    </source>
</evidence>
<name>A0A3B1DYT5_9ZZZZ</name>
<protein>
    <submittedName>
        <fullName evidence="10">ABC-type efflux pump membrane fusion component YbhG</fullName>
    </submittedName>
</protein>
<proteinExistence type="inferred from homology"/>
<evidence type="ECO:0000259" key="9">
    <source>
        <dbReference type="Pfam" id="PF25954"/>
    </source>
</evidence>
<feature type="coiled-coil region" evidence="6">
    <location>
        <begin position="79"/>
        <end position="106"/>
    </location>
</feature>
<keyword evidence="7" id="KW-0472">Membrane</keyword>
<comment type="subcellular location">
    <subcellularLocation>
        <location evidence="1">Periplasm</location>
    </subcellularLocation>
</comment>
<keyword evidence="3" id="KW-0732">Signal</keyword>
<dbReference type="InterPro" id="IPR050465">
    <property type="entry name" value="UPF0194_transport"/>
</dbReference>
<evidence type="ECO:0000259" key="8">
    <source>
        <dbReference type="Pfam" id="PF25881"/>
    </source>
</evidence>
<evidence type="ECO:0000256" key="6">
    <source>
        <dbReference type="SAM" id="Coils"/>
    </source>
</evidence>
<evidence type="ECO:0000256" key="2">
    <source>
        <dbReference type="ARBA" id="ARBA00010602"/>
    </source>
</evidence>
<keyword evidence="5 6" id="KW-0175">Coiled coil</keyword>
<feature type="domain" description="YbhG-like alpha-helical hairpin" evidence="8">
    <location>
        <begin position="81"/>
        <end position="206"/>
    </location>
</feature>
<dbReference type="Gene3D" id="2.40.30.170">
    <property type="match status" value="1"/>
</dbReference>
<dbReference type="SUPFAM" id="SSF111369">
    <property type="entry name" value="HlyD-like secretion proteins"/>
    <property type="match status" value="2"/>
</dbReference>
<dbReference type="InterPro" id="IPR059052">
    <property type="entry name" value="HH_YbhG-like"/>
</dbReference>
<evidence type="ECO:0000256" key="5">
    <source>
        <dbReference type="ARBA" id="ARBA00023054"/>
    </source>
</evidence>
<dbReference type="GO" id="GO:0042597">
    <property type="term" value="C:periplasmic space"/>
    <property type="evidence" value="ECO:0007669"/>
    <property type="project" value="UniProtKB-SubCell"/>
</dbReference>
<feature type="transmembrane region" description="Helical" evidence="7">
    <location>
        <begin position="7"/>
        <end position="24"/>
    </location>
</feature>
<sequence length="341" mass="38100">MKKKIRIIILFFLIAAVAGGIWYWKSHQQTTNEDVLILYGNTDIRQVELAINGSERLGKVLAQEGDIVKKGQLLAELELERFNLAVARAEAQIETQKEVVNRLEAGTRSEEIREAKAALTVAQVNQKDVEANFKRVLTLKEKKAVTQQKVDDILAQRDSAVANVQLKQAALDLAIAGPRKEDIAQAKALLKGLEVELAIAKHNLHDASLHAPSDGIIQERILEVGDMASPQKTIFTMALIDPVWIRIYVSEPDLGKIHEGMKGTVITDSFPDKEYEGWIGFISPTAEFTPKPVETTELRTKLVYQVRLFVKNPQGELRLGMPATVKIKLNQSKVIENQNRE</sequence>
<evidence type="ECO:0000256" key="1">
    <source>
        <dbReference type="ARBA" id="ARBA00004418"/>
    </source>
</evidence>
<comment type="similarity">
    <text evidence="2">Belongs to the UPF0194 family.</text>
</comment>
<dbReference type="Pfam" id="PF25954">
    <property type="entry name" value="Beta-barrel_RND_2"/>
    <property type="match status" value="1"/>
</dbReference>
<dbReference type="Gene3D" id="2.40.50.100">
    <property type="match status" value="1"/>
</dbReference>
<dbReference type="AlphaFoldDB" id="A0A3B1DYT5"/>
<dbReference type="EMBL" id="UOGL01000654">
    <property type="protein sequence ID" value="VAX42393.1"/>
    <property type="molecule type" value="Genomic_DNA"/>
</dbReference>
<evidence type="ECO:0000313" key="10">
    <source>
        <dbReference type="EMBL" id="VAX42393.1"/>
    </source>
</evidence>
<keyword evidence="4" id="KW-0574">Periplasm</keyword>
<dbReference type="PRINTS" id="PR01490">
    <property type="entry name" value="RTXTOXIND"/>
</dbReference>
<organism evidence="10">
    <name type="scientific">hydrothermal vent metagenome</name>
    <dbReference type="NCBI Taxonomy" id="652676"/>
    <lineage>
        <taxon>unclassified sequences</taxon>
        <taxon>metagenomes</taxon>
        <taxon>ecological metagenomes</taxon>
    </lineage>
</organism>
<dbReference type="InterPro" id="IPR058792">
    <property type="entry name" value="Beta-barrel_RND_2"/>
</dbReference>
<dbReference type="PANTHER" id="PTHR32347:SF29">
    <property type="entry name" value="UPF0194 MEMBRANE PROTEIN YBHG"/>
    <property type="match status" value="1"/>
</dbReference>
<accession>A0A3B1DYT5</accession>
<keyword evidence="7" id="KW-0812">Transmembrane</keyword>
<evidence type="ECO:0000256" key="7">
    <source>
        <dbReference type="SAM" id="Phobius"/>
    </source>
</evidence>
<reference evidence="10" key="1">
    <citation type="submission" date="2018-06" db="EMBL/GenBank/DDBJ databases">
        <authorList>
            <person name="Zhirakovskaya E."/>
        </authorList>
    </citation>
    <scope>NUCLEOTIDE SEQUENCE</scope>
</reference>
<dbReference type="Gene3D" id="1.10.287.470">
    <property type="entry name" value="Helix hairpin bin"/>
    <property type="match status" value="2"/>
</dbReference>
<evidence type="ECO:0000256" key="4">
    <source>
        <dbReference type="ARBA" id="ARBA00022764"/>
    </source>
</evidence>
<feature type="domain" description="CusB-like beta-barrel" evidence="9">
    <location>
        <begin position="242"/>
        <end position="328"/>
    </location>
</feature>
<gene>
    <name evidence="10" type="ORF">MNBD_PLANCTO02-2137</name>
</gene>